<dbReference type="GO" id="GO:0008270">
    <property type="term" value="F:zinc ion binding"/>
    <property type="evidence" value="ECO:0007669"/>
    <property type="project" value="UniProtKB-KW"/>
</dbReference>
<evidence type="ECO:0000256" key="4">
    <source>
        <dbReference type="ARBA" id="ARBA00022737"/>
    </source>
</evidence>
<evidence type="ECO:0000256" key="9">
    <source>
        <dbReference type="ARBA" id="ARBA00023163"/>
    </source>
</evidence>
<dbReference type="InterPro" id="IPR013087">
    <property type="entry name" value="Znf_C2H2_type"/>
</dbReference>
<dbReference type="FunFam" id="3.30.160.60:FF:000450">
    <property type="entry name" value="PR domain zinc finger protein 14"/>
    <property type="match status" value="1"/>
</dbReference>
<dbReference type="Pfam" id="PF00096">
    <property type="entry name" value="zf-C2H2"/>
    <property type="match status" value="3"/>
</dbReference>
<dbReference type="PANTHER" id="PTHR23235">
    <property type="entry name" value="KRUEPPEL-LIKE TRANSCRIPTION FACTOR"/>
    <property type="match status" value="1"/>
</dbReference>
<evidence type="ECO:0000256" key="7">
    <source>
        <dbReference type="ARBA" id="ARBA00023015"/>
    </source>
</evidence>
<feature type="domain" description="C2H2-type" evidence="12">
    <location>
        <begin position="150"/>
        <end position="177"/>
    </location>
</feature>
<organism evidence="13 14">
    <name type="scientific">Caerostris darwini</name>
    <dbReference type="NCBI Taxonomy" id="1538125"/>
    <lineage>
        <taxon>Eukaryota</taxon>
        <taxon>Metazoa</taxon>
        <taxon>Ecdysozoa</taxon>
        <taxon>Arthropoda</taxon>
        <taxon>Chelicerata</taxon>
        <taxon>Arachnida</taxon>
        <taxon>Araneae</taxon>
        <taxon>Araneomorphae</taxon>
        <taxon>Entelegynae</taxon>
        <taxon>Araneoidea</taxon>
        <taxon>Araneidae</taxon>
        <taxon>Caerostris</taxon>
    </lineage>
</organism>
<comment type="caution">
    <text evidence="13">The sequence shown here is derived from an EMBL/GenBank/DDBJ whole genome shotgun (WGS) entry which is preliminary data.</text>
</comment>
<evidence type="ECO:0000256" key="1">
    <source>
        <dbReference type="ARBA" id="ARBA00004123"/>
    </source>
</evidence>
<evidence type="ECO:0000256" key="3">
    <source>
        <dbReference type="ARBA" id="ARBA00022723"/>
    </source>
</evidence>
<dbReference type="PROSITE" id="PS00028">
    <property type="entry name" value="ZINC_FINGER_C2H2_1"/>
    <property type="match status" value="3"/>
</dbReference>
<evidence type="ECO:0000259" key="12">
    <source>
        <dbReference type="PROSITE" id="PS50157"/>
    </source>
</evidence>
<evidence type="ECO:0000256" key="10">
    <source>
        <dbReference type="ARBA" id="ARBA00023242"/>
    </source>
</evidence>
<name>A0AAV4VCV5_9ARAC</name>
<dbReference type="AlphaFoldDB" id="A0AAV4VCV5"/>
<proteinExistence type="inferred from homology"/>
<evidence type="ECO:0000256" key="5">
    <source>
        <dbReference type="ARBA" id="ARBA00022771"/>
    </source>
</evidence>
<keyword evidence="9" id="KW-0804">Transcription</keyword>
<dbReference type="Pfam" id="PF13912">
    <property type="entry name" value="zf-C2H2_6"/>
    <property type="match status" value="1"/>
</dbReference>
<sequence>MECSGIFHTEETSSHFISDFHESDNASTNRISEHYEISSGIPILADQNAPYNLMDPVAPNDASSPIHSNNRPKEFLLKDHLEPRGRSRNVALPNACNFCGKIFYCRSHLISNTLTHTGENPYACSICNRGFAATSSLKRHMRIHTGERPHACTACNKRFNSSSDLTRHIRTHTGEKPYACNKCSKRYASNVHLKHHMLKHGEERSKCDTCGNEFASEDSLAAHKCRKNK</sequence>
<dbReference type="PROSITE" id="PS50157">
    <property type="entry name" value="ZINC_FINGER_C2H2_2"/>
    <property type="match status" value="4"/>
</dbReference>
<comment type="similarity">
    <text evidence="2">Belongs to the krueppel C2H2-type zinc-finger protein family.</text>
</comment>
<evidence type="ECO:0000313" key="14">
    <source>
        <dbReference type="Proteomes" id="UP001054837"/>
    </source>
</evidence>
<keyword evidence="6" id="KW-0862">Zinc</keyword>
<keyword evidence="4" id="KW-0677">Repeat</keyword>
<dbReference type="PANTHER" id="PTHR23235:SF142">
    <property type="entry name" value="ZINC FINGER PROTEIN 384"/>
    <property type="match status" value="1"/>
</dbReference>
<dbReference type="SUPFAM" id="SSF57667">
    <property type="entry name" value="beta-beta-alpha zinc fingers"/>
    <property type="match status" value="3"/>
</dbReference>
<evidence type="ECO:0000256" key="8">
    <source>
        <dbReference type="ARBA" id="ARBA00023125"/>
    </source>
</evidence>
<feature type="domain" description="C2H2-type" evidence="12">
    <location>
        <begin position="94"/>
        <end position="121"/>
    </location>
</feature>
<keyword evidence="10" id="KW-0539">Nucleus</keyword>
<dbReference type="EMBL" id="BPLQ01012741">
    <property type="protein sequence ID" value="GIY67474.1"/>
    <property type="molecule type" value="Genomic_DNA"/>
</dbReference>
<keyword evidence="5 11" id="KW-0863">Zinc-finger</keyword>
<keyword evidence="8" id="KW-0238">DNA-binding</keyword>
<feature type="domain" description="C2H2-type" evidence="12">
    <location>
        <begin position="178"/>
        <end position="205"/>
    </location>
</feature>
<feature type="domain" description="C2H2-type" evidence="12">
    <location>
        <begin position="122"/>
        <end position="149"/>
    </location>
</feature>
<gene>
    <name evidence="13" type="ORF">CDAR_618771</name>
</gene>
<dbReference type="FunFam" id="3.30.160.60:FF:000912">
    <property type="entry name" value="Zinc finger protein 660"/>
    <property type="match status" value="1"/>
</dbReference>
<keyword evidence="14" id="KW-1185">Reference proteome</keyword>
<comment type="subcellular location">
    <subcellularLocation>
        <location evidence="1">Nucleus</location>
    </subcellularLocation>
</comment>
<keyword evidence="7" id="KW-0805">Transcription regulation</keyword>
<evidence type="ECO:0000256" key="11">
    <source>
        <dbReference type="PROSITE-ProRule" id="PRU00042"/>
    </source>
</evidence>
<dbReference type="SMART" id="SM00355">
    <property type="entry name" value="ZnF_C2H2"/>
    <property type="match status" value="4"/>
</dbReference>
<dbReference type="FunFam" id="3.30.160.60:FF:000382">
    <property type="entry name" value="zinc finger protein 35 isoform X4"/>
    <property type="match status" value="1"/>
</dbReference>
<dbReference type="GO" id="GO:0005634">
    <property type="term" value="C:nucleus"/>
    <property type="evidence" value="ECO:0007669"/>
    <property type="project" value="UniProtKB-SubCell"/>
</dbReference>
<protein>
    <recommendedName>
        <fullName evidence="12">C2H2-type domain-containing protein</fullName>
    </recommendedName>
</protein>
<dbReference type="InterPro" id="IPR036236">
    <property type="entry name" value="Znf_C2H2_sf"/>
</dbReference>
<evidence type="ECO:0000256" key="6">
    <source>
        <dbReference type="ARBA" id="ARBA00022833"/>
    </source>
</evidence>
<evidence type="ECO:0000313" key="13">
    <source>
        <dbReference type="EMBL" id="GIY67474.1"/>
    </source>
</evidence>
<accession>A0AAV4VCV5</accession>
<reference evidence="13 14" key="1">
    <citation type="submission" date="2021-06" db="EMBL/GenBank/DDBJ databases">
        <title>Caerostris darwini draft genome.</title>
        <authorList>
            <person name="Kono N."/>
            <person name="Arakawa K."/>
        </authorList>
    </citation>
    <scope>NUCLEOTIDE SEQUENCE [LARGE SCALE GENOMIC DNA]</scope>
</reference>
<dbReference type="GO" id="GO:0003677">
    <property type="term" value="F:DNA binding"/>
    <property type="evidence" value="ECO:0007669"/>
    <property type="project" value="UniProtKB-KW"/>
</dbReference>
<keyword evidence="3" id="KW-0479">Metal-binding</keyword>
<dbReference type="Proteomes" id="UP001054837">
    <property type="component" value="Unassembled WGS sequence"/>
</dbReference>
<evidence type="ECO:0000256" key="2">
    <source>
        <dbReference type="ARBA" id="ARBA00006991"/>
    </source>
</evidence>
<dbReference type="Gene3D" id="3.30.160.60">
    <property type="entry name" value="Classic Zinc Finger"/>
    <property type="match status" value="4"/>
</dbReference>